<proteinExistence type="predicted"/>
<protein>
    <recommendedName>
        <fullName evidence="4">DUF2541 family protein</fullName>
    </recommendedName>
</protein>
<dbReference type="EMBL" id="RHHM01000020">
    <property type="protein sequence ID" value="RQM36577.1"/>
    <property type="molecule type" value="Genomic_DNA"/>
</dbReference>
<dbReference type="RefSeq" id="WP_124234726.1">
    <property type="nucleotide sequence ID" value="NZ_RHHM01000020.1"/>
</dbReference>
<organism evidence="2 3">
    <name type="scientific">Erwinia psidii</name>
    <dbReference type="NCBI Taxonomy" id="69224"/>
    <lineage>
        <taxon>Bacteria</taxon>
        <taxon>Pseudomonadati</taxon>
        <taxon>Pseudomonadota</taxon>
        <taxon>Gammaproteobacteria</taxon>
        <taxon>Enterobacterales</taxon>
        <taxon>Erwiniaceae</taxon>
        <taxon>Erwinia</taxon>
    </lineage>
</organism>
<comment type="caution">
    <text evidence="2">The sequence shown here is derived from an EMBL/GenBank/DDBJ whole genome shotgun (WGS) entry which is preliminary data.</text>
</comment>
<evidence type="ECO:0008006" key="4">
    <source>
        <dbReference type="Google" id="ProtNLM"/>
    </source>
</evidence>
<reference evidence="2 3" key="1">
    <citation type="submission" date="2018-10" db="EMBL/GenBank/DDBJ databases">
        <title>Draft genome sequence for the type isolate of Erwinia psidii, agent causal of bacterial blight in guava (Psidium guajava) and wilt and die-back of Eucalyptus spp.</title>
        <authorList>
            <person name="Hermenegildo P.S."/>
            <person name="Santos S.A."/>
            <person name="Guimaraes L.M.S."/>
            <person name="Vidigal P.M.P."/>
            <person name="Pereira I.C."/>
            <person name="Badel J.L."/>
            <person name="Alfenas-Zerbini P."/>
            <person name="Ferreira M.A.S.V."/>
            <person name="Alfenas A.C."/>
        </authorList>
    </citation>
    <scope>NUCLEOTIDE SEQUENCE [LARGE SCALE GENOMIC DNA]</scope>
    <source>
        <strain evidence="2 3">IBSBF 435</strain>
    </source>
</reference>
<keyword evidence="1" id="KW-0732">Signal</keyword>
<gene>
    <name evidence="2" type="ORF">EB241_19895</name>
</gene>
<evidence type="ECO:0000313" key="2">
    <source>
        <dbReference type="EMBL" id="RQM36577.1"/>
    </source>
</evidence>
<accession>A0A3N6RW66</accession>
<dbReference type="Proteomes" id="UP000279457">
    <property type="component" value="Unassembled WGS sequence"/>
</dbReference>
<feature type="chain" id="PRO_5018249524" description="DUF2541 family protein" evidence="1">
    <location>
        <begin position="21"/>
        <end position="110"/>
    </location>
</feature>
<evidence type="ECO:0000313" key="3">
    <source>
        <dbReference type="Proteomes" id="UP000279457"/>
    </source>
</evidence>
<feature type="signal peptide" evidence="1">
    <location>
        <begin position="1"/>
        <end position="20"/>
    </location>
</feature>
<dbReference type="AlphaFoldDB" id="A0A3N6RW66"/>
<evidence type="ECO:0000256" key="1">
    <source>
        <dbReference type="SAM" id="SignalP"/>
    </source>
</evidence>
<name>A0A3N6RW66_9GAMM</name>
<sequence>MKGKITSALVLLFLSFASHSQGNVNSGNYTGDISAVSLRTNEYWTKARMLSAKPMPTVQISAGEIALQKLKISSGNSLEKVITVELSVVSRTKQSGSHTRKIKHANQCDR</sequence>
<keyword evidence="3" id="KW-1185">Reference proteome</keyword>